<feature type="region of interest" description="Disordered" evidence="3">
    <location>
        <begin position="176"/>
        <end position="229"/>
    </location>
</feature>
<feature type="compositionally biased region" description="Polar residues" evidence="3">
    <location>
        <begin position="12"/>
        <end position="24"/>
    </location>
</feature>
<dbReference type="GO" id="GO:0003677">
    <property type="term" value="F:DNA binding"/>
    <property type="evidence" value="ECO:0007669"/>
    <property type="project" value="UniProtKB-KW"/>
</dbReference>
<evidence type="ECO:0000256" key="1">
    <source>
        <dbReference type="ARBA" id="ARBA00023125"/>
    </source>
</evidence>
<dbReference type="Proteomes" id="UP000308768">
    <property type="component" value="Unassembled WGS sequence"/>
</dbReference>
<name>A0A4U0X0M3_9PEZI</name>
<evidence type="ECO:0000313" key="5">
    <source>
        <dbReference type="EMBL" id="TKA69127.1"/>
    </source>
</evidence>
<comment type="caution">
    <text evidence="5">The sequence shown here is derived from an EMBL/GenBank/DDBJ whole genome shotgun (WGS) entry which is preliminary data.</text>
</comment>
<accession>A0A4U0X0M3</accession>
<evidence type="ECO:0000313" key="6">
    <source>
        <dbReference type="Proteomes" id="UP000308768"/>
    </source>
</evidence>
<feature type="region of interest" description="Disordered" evidence="3">
    <location>
        <begin position="1"/>
        <end position="37"/>
    </location>
</feature>
<organism evidence="5 6">
    <name type="scientific">Cryomyces minteri</name>
    <dbReference type="NCBI Taxonomy" id="331657"/>
    <lineage>
        <taxon>Eukaryota</taxon>
        <taxon>Fungi</taxon>
        <taxon>Dikarya</taxon>
        <taxon>Ascomycota</taxon>
        <taxon>Pezizomycotina</taxon>
        <taxon>Dothideomycetes</taxon>
        <taxon>Dothideomycetes incertae sedis</taxon>
        <taxon>Cryomyces</taxon>
    </lineage>
</organism>
<proteinExistence type="predicted"/>
<feature type="compositionally biased region" description="Basic and acidic residues" evidence="3">
    <location>
        <begin position="205"/>
        <end position="222"/>
    </location>
</feature>
<gene>
    <name evidence="5" type="ORF">B0A49_08734</name>
</gene>
<dbReference type="GO" id="GO:0003700">
    <property type="term" value="F:DNA-binding transcription factor activity"/>
    <property type="evidence" value="ECO:0007669"/>
    <property type="project" value="TreeGrafter"/>
</dbReference>
<sequence length="229" mass="25579">MQHRSVAGLQSDAGSVTGSGNYSRTPELRVSHKLAERKRRSEMKDLFDELHKSIPGSIGSKSSKWETLSKAIDHIKGQDKRLSDLFTENSKLRGESDWGREAAKEIDQLRNECTLMFQQLRRLEPNNRHVYGYMSSQLMQQDEHGGMSNGPGGPILPPLHNGAPPQTMPQSVAQAHYASAPPGAMQGVEHYGRPKGYEPNGYDAMRYDQGDPNESNRYDSNGHGRYQGR</sequence>
<keyword evidence="1" id="KW-0238">DNA-binding</keyword>
<dbReference type="InterPro" id="IPR011598">
    <property type="entry name" value="bHLH_dom"/>
</dbReference>
<dbReference type="STRING" id="331657.A0A4U0X0M3"/>
<dbReference type="PANTHER" id="PTHR10328:SF15">
    <property type="entry name" value="BHLH TRANSCRIPTION FACTOR"/>
    <property type="match status" value="1"/>
</dbReference>
<dbReference type="GO" id="GO:0046983">
    <property type="term" value="F:protein dimerization activity"/>
    <property type="evidence" value="ECO:0007669"/>
    <property type="project" value="InterPro"/>
</dbReference>
<dbReference type="GO" id="GO:0045944">
    <property type="term" value="P:positive regulation of transcription by RNA polymerase II"/>
    <property type="evidence" value="ECO:0007669"/>
    <property type="project" value="TreeGrafter"/>
</dbReference>
<protein>
    <recommendedName>
        <fullName evidence="4">BHLH domain-containing protein</fullName>
    </recommendedName>
</protein>
<dbReference type="AlphaFoldDB" id="A0A4U0X0M3"/>
<evidence type="ECO:0000256" key="3">
    <source>
        <dbReference type="SAM" id="MobiDB-lite"/>
    </source>
</evidence>
<dbReference type="Pfam" id="PF00010">
    <property type="entry name" value="HLH"/>
    <property type="match status" value="1"/>
</dbReference>
<evidence type="ECO:0000259" key="4">
    <source>
        <dbReference type="PROSITE" id="PS50888"/>
    </source>
</evidence>
<dbReference type="SUPFAM" id="SSF47459">
    <property type="entry name" value="HLH, helix-loop-helix DNA-binding domain"/>
    <property type="match status" value="1"/>
</dbReference>
<dbReference type="PANTHER" id="PTHR10328">
    <property type="entry name" value="PROTEIN MAX MYC-ASSOCIATED FACTOR X"/>
    <property type="match status" value="1"/>
</dbReference>
<dbReference type="SMART" id="SM00353">
    <property type="entry name" value="HLH"/>
    <property type="match status" value="1"/>
</dbReference>
<feature type="domain" description="BHLH" evidence="4">
    <location>
        <begin position="27"/>
        <end position="78"/>
    </location>
</feature>
<keyword evidence="2" id="KW-0539">Nucleus</keyword>
<reference evidence="5 6" key="1">
    <citation type="submission" date="2017-03" db="EMBL/GenBank/DDBJ databases">
        <title>Genomes of endolithic fungi from Antarctica.</title>
        <authorList>
            <person name="Coleine C."/>
            <person name="Masonjones S."/>
            <person name="Stajich J.E."/>
        </authorList>
    </citation>
    <scope>NUCLEOTIDE SEQUENCE [LARGE SCALE GENOMIC DNA]</scope>
    <source>
        <strain evidence="5 6">CCFEE 5187</strain>
    </source>
</reference>
<dbReference type="OrthoDB" id="8964853at2759"/>
<dbReference type="InterPro" id="IPR036638">
    <property type="entry name" value="HLH_DNA-bd_sf"/>
</dbReference>
<keyword evidence="6" id="KW-1185">Reference proteome</keyword>
<dbReference type="PROSITE" id="PS50888">
    <property type="entry name" value="BHLH"/>
    <property type="match status" value="1"/>
</dbReference>
<dbReference type="GO" id="GO:0090575">
    <property type="term" value="C:RNA polymerase II transcription regulator complex"/>
    <property type="evidence" value="ECO:0007669"/>
    <property type="project" value="TreeGrafter"/>
</dbReference>
<dbReference type="Gene3D" id="4.10.280.10">
    <property type="entry name" value="Helix-loop-helix DNA-binding domain"/>
    <property type="match status" value="1"/>
</dbReference>
<dbReference type="EMBL" id="NAJN01000755">
    <property type="protein sequence ID" value="TKA69127.1"/>
    <property type="molecule type" value="Genomic_DNA"/>
</dbReference>
<evidence type="ECO:0000256" key="2">
    <source>
        <dbReference type="ARBA" id="ARBA00023242"/>
    </source>
</evidence>